<reference evidence="2 3" key="1">
    <citation type="submission" date="2024-05" db="EMBL/GenBank/DDBJ databases">
        <authorList>
            <person name="Venkateswaran K."/>
        </authorList>
    </citation>
    <scope>NUCLEOTIDE SEQUENCE [LARGE SCALE GENOMIC DNA]</scope>
    <source>
        <strain evidence="2 3">179-C4-2-HS</strain>
    </source>
</reference>
<keyword evidence="3" id="KW-1185">Reference proteome</keyword>
<gene>
    <name evidence="2" type="ORF">P5G62_028300</name>
</gene>
<dbReference type="EMBL" id="JAROBZ020000004">
    <property type="protein sequence ID" value="MFB3170996.1"/>
    <property type="molecule type" value="Genomic_DNA"/>
</dbReference>
<proteinExistence type="predicted"/>
<sequence length="238" mass="28174">MKGEVYINSNQENLVYLSSKFSKLLKRRFGKGPEACNVFLKGNRFYVYMRQFITPAENVLMNQGQLELAHNFRSTVMNSVTQEFIPEVSKILGISFDYFFHDWNYDKNTGILLLDQTQPNHEERIDNSFQTSLFHLIENVGSKYTKKPASFKIVKFTQNICAIESRDVLLPLEKLAYEKGNVDLLLHHAWNIKDGYWKNKEQFESLFGRLIEDMFIMWDYKNNRNYLVFIFNKLDTMK</sequence>
<protein>
    <submittedName>
        <fullName evidence="2">Na-translocating system protein MpsC family protein</fullName>
    </submittedName>
</protein>
<organism evidence="2 3">
    <name type="scientific">Neobacillus driksii</name>
    <dbReference type="NCBI Taxonomy" id="3035913"/>
    <lineage>
        <taxon>Bacteria</taxon>
        <taxon>Bacillati</taxon>
        <taxon>Bacillota</taxon>
        <taxon>Bacilli</taxon>
        <taxon>Bacillales</taxon>
        <taxon>Bacillaceae</taxon>
        <taxon>Neobacillus</taxon>
    </lineage>
</organism>
<evidence type="ECO:0000259" key="1">
    <source>
        <dbReference type="Pfam" id="PF10057"/>
    </source>
</evidence>
<evidence type="ECO:0000313" key="3">
    <source>
        <dbReference type="Proteomes" id="UP001241748"/>
    </source>
</evidence>
<comment type="caution">
    <text evidence="2">The sequence shown here is derived from an EMBL/GenBank/DDBJ whole genome shotgun (WGS) entry which is preliminary data.</text>
</comment>
<dbReference type="Proteomes" id="UP001241748">
    <property type="component" value="Unassembled WGS sequence"/>
</dbReference>
<evidence type="ECO:0000313" key="2">
    <source>
        <dbReference type="EMBL" id="MFB3170996.1"/>
    </source>
</evidence>
<feature type="domain" description="Na+-translocating membrane potential-generating system MpsC" evidence="1">
    <location>
        <begin position="17"/>
        <end position="112"/>
    </location>
</feature>
<dbReference type="InterPro" id="IPR018745">
    <property type="entry name" value="MpsC"/>
</dbReference>
<dbReference type="RefSeq" id="WP_306075344.1">
    <property type="nucleotide sequence ID" value="NZ_JAROBZ020000004.1"/>
</dbReference>
<dbReference type="Pfam" id="PF10057">
    <property type="entry name" value="MpsC"/>
    <property type="match status" value="1"/>
</dbReference>
<name>A0ABV4Z2F7_9BACI</name>
<accession>A0ABV4Z2F7</accession>